<feature type="signal peptide" evidence="2">
    <location>
        <begin position="1"/>
        <end position="23"/>
    </location>
</feature>
<sequence length="318" mass="33470">MRRMLLVLAVAASVLVAPAPAGAREGDGLRWAVTPSGPEGPNGRAAYDFEAKPGDVITDMVGVSNLSDAPITFTVYSTDAFTAPDGAFALLTGTTQPNDIGSWTDLTPKSYTVQPKKRADIAFTLRVPTNATPGDHAGGIVASVIERQTNPQGQQVNVDRRIAARMYLRVAGPVQPLVQVSSLNVVYGSPALPFGTGDLVVTYRLKNAGNVRVHGTAKVRASGLLGVSLGESEEITVPEMLPGAELSVQKRIPGVMSLGRLTAAVTVNAEAKEGRLPIASRSAAVWASPWGLVGLLVLVLGAVALVVRWRLRRRLLRA</sequence>
<evidence type="ECO:0000313" key="3">
    <source>
        <dbReference type="EMBL" id="GAA1528754.1"/>
    </source>
</evidence>
<accession>A0ABN2AY31</accession>
<evidence type="ECO:0000256" key="2">
    <source>
        <dbReference type="SAM" id="SignalP"/>
    </source>
</evidence>
<evidence type="ECO:0000256" key="1">
    <source>
        <dbReference type="SAM" id="Phobius"/>
    </source>
</evidence>
<dbReference type="Proteomes" id="UP001501470">
    <property type="component" value="Unassembled WGS sequence"/>
</dbReference>
<reference evidence="3 4" key="1">
    <citation type="journal article" date="2019" name="Int. J. Syst. Evol. Microbiol.">
        <title>The Global Catalogue of Microorganisms (GCM) 10K type strain sequencing project: providing services to taxonomists for standard genome sequencing and annotation.</title>
        <authorList>
            <consortium name="The Broad Institute Genomics Platform"/>
            <consortium name="The Broad Institute Genome Sequencing Center for Infectious Disease"/>
            <person name="Wu L."/>
            <person name="Ma J."/>
        </authorList>
    </citation>
    <scope>NUCLEOTIDE SEQUENCE [LARGE SCALE GENOMIC DNA]</scope>
    <source>
        <strain evidence="3 4">JCM 15933</strain>
    </source>
</reference>
<keyword evidence="1" id="KW-0812">Transmembrane</keyword>
<evidence type="ECO:0008006" key="5">
    <source>
        <dbReference type="Google" id="ProtNLM"/>
    </source>
</evidence>
<feature type="chain" id="PRO_5045589597" description="DUF916 domain-containing protein" evidence="2">
    <location>
        <begin position="24"/>
        <end position="318"/>
    </location>
</feature>
<organism evidence="3 4">
    <name type="scientific">Dactylosporangium maewongense</name>
    <dbReference type="NCBI Taxonomy" id="634393"/>
    <lineage>
        <taxon>Bacteria</taxon>
        <taxon>Bacillati</taxon>
        <taxon>Actinomycetota</taxon>
        <taxon>Actinomycetes</taxon>
        <taxon>Micromonosporales</taxon>
        <taxon>Micromonosporaceae</taxon>
        <taxon>Dactylosporangium</taxon>
    </lineage>
</organism>
<feature type="transmembrane region" description="Helical" evidence="1">
    <location>
        <begin position="285"/>
        <end position="307"/>
    </location>
</feature>
<evidence type="ECO:0000313" key="4">
    <source>
        <dbReference type="Proteomes" id="UP001501470"/>
    </source>
</evidence>
<protein>
    <recommendedName>
        <fullName evidence="5">DUF916 domain-containing protein</fullName>
    </recommendedName>
</protein>
<proteinExistence type="predicted"/>
<name>A0ABN2AY31_9ACTN</name>
<comment type="caution">
    <text evidence="3">The sequence shown here is derived from an EMBL/GenBank/DDBJ whole genome shotgun (WGS) entry which is preliminary data.</text>
</comment>
<keyword evidence="4" id="KW-1185">Reference proteome</keyword>
<dbReference type="EMBL" id="BAAAQD010000010">
    <property type="protein sequence ID" value="GAA1528754.1"/>
    <property type="molecule type" value="Genomic_DNA"/>
</dbReference>
<keyword evidence="2" id="KW-0732">Signal</keyword>
<gene>
    <name evidence="3" type="ORF">GCM10009827_052470</name>
</gene>
<keyword evidence="1" id="KW-0472">Membrane</keyword>
<keyword evidence="1" id="KW-1133">Transmembrane helix</keyword>